<accession>A0A8K0MM26</accession>
<evidence type="ECO:0000256" key="24">
    <source>
        <dbReference type="SAM" id="SignalP"/>
    </source>
</evidence>
<organism evidence="26 27">
    <name type="scientific">Rhamnella rubrinervis</name>
    <dbReference type="NCBI Taxonomy" id="2594499"/>
    <lineage>
        <taxon>Eukaryota</taxon>
        <taxon>Viridiplantae</taxon>
        <taxon>Streptophyta</taxon>
        <taxon>Embryophyta</taxon>
        <taxon>Tracheophyta</taxon>
        <taxon>Spermatophyta</taxon>
        <taxon>Magnoliopsida</taxon>
        <taxon>eudicotyledons</taxon>
        <taxon>Gunneridae</taxon>
        <taxon>Pentapetalae</taxon>
        <taxon>rosids</taxon>
        <taxon>fabids</taxon>
        <taxon>Rosales</taxon>
        <taxon>Rhamnaceae</taxon>
        <taxon>rhamnoid group</taxon>
        <taxon>Rhamneae</taxon>
        <taxon>Rhamnella</taxon>
    </lineage>
</organism>
<dbReference type="PROSITE" id="PS00108">
    <property type="entry name" value="PROTEIN_KINASE_ST"/>
    <property type="match status" value="2"/>
</dbReference>
<evidence type="ECO:0000256" key="11">
    <source>
        <dbReference type="ARBA" id="ARBA00022729"/>
    </source>
</evidence>
<evidence type="ECO:0000256" key="8">
    <source>
        <dbReference type="ARBA" id="ARBA00022614"/>
    </source>
</evidence>
<dbReference type="GO" id="GO:0005524">
    <property type="term" value="F:ATP binding"/>
    <property type="evidence" value="ECO:0007669"/>
    <property type="project" value="UniProtKB-UniRule"/>
</dbReference>
<dbReference type="SUPFAM" id="SSF56112">
    <property type="entry name" value="Protein kinase-like (PK-like)"/>
    <property type="match status" value="2"/>
</dbReference>
<dbReference type="InterPro" id="IPR003591">
    <property type="entry name" value="Leu-rich_rpt_typical-subtyp"/>
</dbReference>
<evidence type="ECO:0000256" key="5">
    <source>
        <dbReference type="ARBA" id="ARBA00022475"/>
    </source>
</evidence>
<protein>
    <recommendedName>
        <fullName evidence="4">non-specific serine/threonine protein kinase</fullName>
        <ecNumber evidence="4">2.7.11.1</ecNumber>
    </recommendedName>
</protein>
<keyword evidence="17 23" id="KW-0472">Membrane</keyword>
<comment type="similarity">
    <text evidence="2">In the N-terminal section; belongs to the leguminous lectin family.</text>
</comment>
<evidence type="ECO:0000256" key="3">
    <source>
        <dbReference type="ARBA" id="ARBA00010217"/>
    </source>
</evidence>
<feature type="binding site" evidence="22">
    <location>
        <position position="607"/>
    </location>
    <ligand>
        <name>ATP</name>
        <dbReference type="ChEBI" id="CHEBI:30616"/>
    </ligand>
</feature>
<dbReference type="SUPFAM" id="SSF52058">
    <property type="entry name" value="L domain-like"/>
    <property type="match status" value="2"/>
</dbReference>
<dbReference type="PRINTS" id="PR00019">
    <property type="entry name" value="LEURICHRPT"/>
</dbReference>
<dbReference type="FunFam" id="1.10.510.10:FF:000240">
    <property type="entry name" value="Lectin-domain containing receptor kinase A4.3"/>
    <property type="match status" value="1"/>
</dbReference>
<keyword evidence="19" id="KW-0325">Glycoprotein</keyword>
<feature type="domain" description="Protein kinase" evidence="25">
    <location>
        <begin position="1085"/>
        <end position="1361"/>
    </location>
</feature>
<evidence type="ECO:0000256" key="15">
    <source>
        <dbReference type="ARBA" id="ARBA00022840"/>
    </source>
</evidence>
<keyword evidence="8" id="KW-0433">Leucine-rich repeat</keyword>
<evidence type="ECO:0000256" key="13">
    <source>
        <dbReference type="ARBA" id="ARBA00022741"/>
    </source>
</evidence>
<evidence type="ECO:0000256" key="9">
    <source>
        <dbReference type="ARBA" id="ARBA00022679"/>
    </source>
</evidence>
<keyword evidence="5" id="KW-1003">Cell membrane</keyword>
<dbReference type="Gene3D" id="3.30.200.20">
    <property type="entry name" value="Phosphorylase Kinase, domain 1"/>
    <property type="match status" value="1"/>
</dbReference>
<keyword evidence="16 23" id="KW-1133">Transmembrane helix</keyword>
<keyword evidence="15 22" id="KW-0067">ATP-binding</keyword>
<evidence type="ECO:0000256" key="23">
    <source>
        <dbReference type="SAM" id="Phobius"/>
    </source>
</evidence>
<dbReference type="Proteomes" id="UP000796880">
    <property type="component" value="Unassembled WGS sequence"/>
</dbReference>
<dbReference type="InterPro" id="IPR011009">
    <property type="entry name" value="Kinase-like_dom_sf"/>
</dbReference>
<dbReference type="EMBL" id="VOIH02000003">
    <property type="protein sequence ID" value="KAF3450653.1"/>
    <property type="molecule type" value="Genomic_DNA"/>
</dbReference>
<dbReference type="InterPro" id="IPR008271">
    <property type="entry name" value="Ser/Thr_kinase_AS"/>
</dbReference>
<evidence type="ECO:0000256" key="10">
    <source>
        <dbReference type="ARBA" id="ARBA00022692"/>
    </source>
</evidence>
<keyword evidence="7" id="KW-0597">Phosphoprotein</keyword>
<dbReference type="GO" id="GO:0004674">
    <property type="term" value="F:protein serine/threonine kinase activity"/>
    <property type="evidence" value="ECO:0007669"/>
    <property type="project" value="UniProtKB-KW"/>
</dbReference>
<feature type="domain" description="Protein kinase" evidence="25">
    <location>
        <begin position="580"/>
        <end position="852"/>
    </location>
</feature>
<keyword evidence="6" id="KW-0723">Serine/threonine-protein kinase</keyword>
<dbReference type="PANTHER" id="PTHR45631:SF202">
    <property type="entry name" value="SENESCENCE-INDUCED RECEPTOR-LIKE SERINE_THREONINE-PROTEIN KINASE"/>
    <property type="match status" value="1"/>
</dbReference>
<comment type="caution">
    <text evidence="26">The sequence shown here is derived from an EMBL/GenBank/DDBJ whole genome shotgun (WGS) entry which is preliminary data.</text>
</comment>
<dbReference type="EC" id="2.7.11.1" evidence="4"/>
<evidence type="ECO:0000256" key="14">
    <source>
        <dbReference type="ARBA" id="ARBA00022777"/>
    </source>
</evidence>
<dbReference type="FunFam" id="3.80.10.10:FF:000129">
    <property type="entry name" value="Leucine-rich repeat receptor-like kinase"/>
    <property type="match status" value="1"/>
</dbReference>
<comment type="catalytic activity">
    <reaction evidence="21">
        <text>L-seryl-[protein] + ATP = O-phospho-L-seryl-[protein] + ADP + H(+)</text>
        <dbReference type="Rhea" id="RHEA:17989"/>
        <dbReference type="Rhea" id="RHEA-COMP:9863"/>
        <dbReference type="Rhea" id="RHEA-COMP:11604"/>
        <dbReference type="ChEBI" id="CHEBI:15378"/>
        <dbReference type="ChEBI" id="CHEBI:29999"/>
        <dbReference type="ChEBI" id="CHEBI:30616"/>
        <dbReference type="ChEBI" id="CHEBI:83421"/>
        <dbReference type="ChEBI" id="CHEBI:456216"/>
        <dbReference type="EC" id="2.7.11.1"/>
    </reaction>
</comment>
<dbReference type="InterPro" id="IPR025875">
    <property type="entry name" value="Leu-rich_rpt_4"/>
</dbReference>
<dbReference type="InterPro" id="IPR024788">
    <property type="entry name" value="Malectin-like_Carb-bd_dom"/>
</dbReference>
<dbReference type="PROSITE" id="PS50011">
    <property type="entry name" value="PROTEIN_KINASE_DOM"/>
    <property type="match status" value="2"/>
</dbReference>
<evidence type="ECO:0000256" key="22">
    <source>
        <dbReference type="PROSITE-ProRule" id="PRU10141"/>
    </source>
</evidence>
<dbReference type="InterPro" id="IPR001245">
    <property type="entry name" value="Ser-Thr/Tyr_kinase_cat_dom"/>
</dbReference>
<evidence type="ECO:0000256" key="18">
    <source>
        <dbReference type="ARBA" id="ARBA00023170"/>
    </source>
</evidence>
<feature type="chain" id="PRO_5035460460" description="non-specific serine/threonine protein kinase" evidence="24">
    <location>
        <begin position="24"/>
        <end position="1361"/>
    </location>
</feature>
<reference evidence="26" key="1">
    <citation type="submission" date="2020-03" db="EMBL/GenBank/DDBJ databases">
        <title>A high-quality chromosome-level genome assembly of a woody plant with both climbing and erect habits, Rhamnella rubrinervis.</title>
        <authorList>
            <person name="Lu Z."/>
            <person name="Yang Y."/>
            <person name="Zhu X."/>
            <person name="Sun Y."/>
        </authorList>
    </citation>
    <scope>NUCLEOTIDE SEQUENCE</scope>
    <source>
        <strain evidence="26">BYM</strain>
        <tissue evidence="26">Leaf</tissue>
    </source>
</reference>
<evidence type="ECO:0000256" key="7">
    <source>
        <dbReference type="ARBA" id="ARBA00022553"/>
    </source>
</evidence>
<dbReference type="OrthoDB" id="2017114at2759"/>
<dbReference type="InterPro" id="IPR000719">
    <property type="entry name" value="Prot_kinase_dom"/>
</dbReference>
<evidence type="ECO:0000313" key="27">
    <source>
        <dbReference type="Proteomes" id="UP000796880"/>
    </source>
</evidence>
<keyword evidence="9" id="KW-0808">Transferase</keyword>
<dbReference type="GO" id="GO:0005886">
    <property type="term" value="C:plasma membrane"/>
    <property type="evidence" value="ECO:0007669"/>
    <property type="project" value="UniProtKB-SubCell"/>
</dbReference>
<evidence type="ECO:0000259" key="25">
    <source>
        <dbReference type="PROSITE" id="PS50011"/>
    </source>
</evidence>
<dbReference type="PROSITE" id="PS00107">
    <property type="entry name" value="PROTEIN_KINASE_ATP"/>
    <property type="match status" value="1"/>
</dbReference>
<keyword evidence="13 22" id="KW-0547">Nucleotide-binding</keyword>
<dbReference type="Pfam" id="PF07714">
    <property type="entry name" value="PK_Tyr_Ser-Thr"/>
    <property type="match status" value="2"/>
</dbReference>
<sequence length="1361" mass="151153">MEMLKHFHCASSLVFGFLLLVHAQDQSGFVSLDCGLPKNSNYSEPTTKIFYISDADFIDSGVSKSILDEYKAGLQQQVAYVRSFPQGARNCYNINATSRTKYLVRATFLYGNYDGLNKLPQFDLHFGPNYWDTVKFEKVDSSTIKEIIHVPLQDHVHVCLVNTGDGTPFISALELRPLTNGTYVTSSGSSLALFFRLDPGSVSNGSYRFPYDIHDRVWLPYSYSKWTQLTTTGTIDNGSNNKYQPPSEVMRTAATPINASEPMVFYWAPDDSKAQFYVYLHFAEVQKLEANESRAFTVNLNGAQLYDGIVSPTHLFTNTIYTPSALTAENFTFSLTRLENSTLPPILNAIEVYTVIDFSQLETEQDDVDAITNIKSTYGVSRNWQGDPCVPVDYQWEGLNCSDEGLDSHRIISLNLSSSRLTGEIAPYISSLTMLQTLDLSNNNLTGSIPVFLSQLPNLRVLNLEKNKLNGTIPAKLIERSNDGSLSLSVGENLNLCESNSCNKKNKKKSNIIIPIVASVVGGVVVILLIIAAVIMVSRNRTRKQDVLITTGYAESNHQNDSFENRKRQFTHAEVLKMTNNFERILGKGGFGMVYHGVVDGTEVAVKMLSPSSVQGYQQFQAEVKLLLRVHHRTLTNLVGYCNEGTNMTLIYEYMNKGDLYSYLSDNSKVNVLTWEGRLKIALDAAQGLEYLHHGCKPPIVHRDVKTTNILLTDNFQAKIADFGLSRSFPTDGNTHVSTVVAGTPGYLDPEYYITNRLHEKSDVYSYGVVLLEIITSRPVIGRTHEKIHISTWVSSMLAKGDITSIVDRRLQGNYDTNSVWKAVEVAMACVSPTSNKRPMMNQVVAELKECLAAEKGRVGMSNYSGFSDSIELVSLSMTSELRPLASKKYVATSNVNGFISIDSGASDDYTDERTGITYTKDANYIDTGWNTVKLSDAFTIITMEIIHVPQSDDYAHVCLVNTGSGTPFVSVLEMRVLNNGTYVTQSGSLELFARLDSGLPPNEIVSHEPPSVVMSTAITPSNPNGSIEISWSTNGNISADFYTYMHFAEIQELQANQTREFNTFINGELSNTLVPKYLRAITQYSVEPRTGSNFQVLISKTENSTHLPLLNGFEISTVKQLLQPQTDKNDDPCAPNAYMWNGLNCSFNDFDPPRIISLNLSSSKLTGKITPCISDLTLIQILDLSNNSLNGMVPDFLSELPFLRVLNADPLSWEERLKIALDAAQGLEYLHNGCKPPIIHRDVKSTNILLNEKLEAKLADFGLSRVISTEGYETHVSTVVAGTPGYLDPEYYVLTDKSDVFSFGVVMLEIITSRQAIITNNIDNKADVIEWVSSILSKGDIDNIVDPRLLDQDDFDKNSV</sequence>
<comment type="similarity">
    <text evidence="3">In the C-terminal section; belongs to the protein kinase superfamily. Ser/Thr protein kinase family.</text>
</comment>
<evidence type="ECO:0000256" key="1">
    <source>
        <dbReference type="ARBA" id="ARBA00004251"/>
    </source>
</evidence>
<evidence type="ECO:0000256" key="4">
    <source>
        <dbReference type="ARBA" id="ARBA00012513"/>
    </source>
</evidence>
<dbReference type="FunFam" id="1.10.510.10:FF:000146">
    <property type="entry name" value="LRR receptor-like serine/threonine-protein kinase IOS1"/>
    <property type="match status" value="1"/>
</dbReference>
<dbReference type="CDD" id="cd14066">
    <property type="entry name" value="STKc_IRAK"/>
    <property type="match status" value="1"/>
</dbReference>
<dbReference type="Gene3D" id="1.10.510.10">
    <property type="entry name" value="Transferase(Phosphotransferase) domain 1"/>
    <property type="match status" value="2"/>
</dbReference>
<feature type="transmembrane region" description="Helical" evidence="23">
    <location>
        <begin position="512"/>
        <end position="537"/>
    </location>
</feature>
<dbReference type="Pfam" id="PF12819">
    <property type="entry name" value="Malectin_like"/>
    <property type="match status" value="3"/>
</dbReference>
<dbReference type="GO" id="GO:0002229">
    <property type="term" value="P:defense response to oomycetes"/>
    <property type="evidence" value="ECO:0007669"/>
    <property type="project" value="UniProtKB-ARBA"/>
</dbReference>
<dbReference type="PROSITE" id="PS51450">
    <property type="entry name" value="LRR"/>
    <property type="match status" value="1"/>
</dbReference>
<keyword evidence="27" id="KW-1185">Reference proteome</keyword>
<dbReference type="SMART" id="SM00369">
    <property type="entry name" value="LRR_TYP"/>
    <property type="match status" value="3"/>
</dbReference>
<name>A0A8K0MM26_9ROSA</name>
<proteinExistence type="inferred from homology"/>
<keyword evidence="10 23" id="KW-0812">Transmembrane</keyword>
<evidence type="ECO:0000256" key="17">
    <source>
        <dbReference type="ARBA" id="ARBA00023136"/>
    </source>
</evidence>
<dbReference type="SMART" id="SM00220">
    <property type="entry name" value="S_TKc"/>
    <property type="match status" value="1"/>
</dbReference>
<evidence type="ECO:0000256" key="21">
    <source>
        <dbReference type="ARBA" id="ARBA00048679"/>
    </source>
</evidence>
<evidence type="ECO:0000256" key="20">
    <source>
        <dbReference type="ARBA" id="ARBA00047899"/>
    </source>
</evidence>
<keyword evidence="11 24" id="KW-0732">Signal</keyword>
<dbReference type="Gene3D" id="2.60.120.430">
    <property type="entry name" value="Galactose-binding lectin"/>
    <property type="match status" value="1"/>
</dbReference>
<dbReference type="InterPro" id="IPR017441">
    <property type="entry name" value="Protein_kinase_ATP_BS"/>
</dbReference>
<keyword evidence="14" id="KW-0418">Kinase</keyword>
<dbReference type="InterPro" id="IPR032675">
    <property type="entry name" value="LRR_dom_sf"/>
</dbReference>
<evidence type="ECO:0000256" key="19">
    <source>
        <dbReference type="ARBA" id="ARBA00023180"/>
    </source>
</evidence>
<evidence type="ECO:0000256" key="2">
    <source>
        <dbReference type="ARBA" id="ARBA00008536"/>
    </source>
</evidence>
<evidence type="ECO:0000256" key="16">
    <source>
        <dbReference type="ARBA" id="ARBA00022989"/>
    </source>
</evidence>
<comment type="subcellular location">
    <subcellularLocation>
        <location evidence="1">Cell membrane</location>
        <topology evidence="1">Single-pass type I membrane protein</topology>
    </subcellularLocation>
</comment>
<evidence type="ECO:0000313" key="26">
    <source>
        <dbReference type="EMBL" id="KAF3450653.1"/>
    </source>
</evidence>
<dbReference type="InterPro" id="IPR001611">
    <property type="entry name" value="Leu-rich_rpt"/>
</dbReference>
<dbReference type="FunFam" id="3.30.200.20:FF:000394">
    <property type="entry name" value="Leucine-rich repeat receptor-like protein kinase"/>
    <property type="match status" value="1"/>
</dbReference>
<gene>
    <name evidence="26" type="ORF">FNV43_RR06742</name>
</gene>
<keyword evidence="18" id="KW-0675">Receptor</keyword>
<dbReference type="Pfam" id="PF12799">
    <property type="entry name" value="LRR_4"/>
    <property type="match status" value="1"/>
</dbReference>
<feature type="signal peptide" evidence="24">
    <location>
        <begin position="1"/>
        <end position="23"/>
    </location>
</feature>
<keyword evidence="12" id="KW-0677">Repeat</keyword>
<dbReference type="Gene3D" id="3.80.10.10">
    <property type="entry name" value="Ribonuclease Inhibitor"/>
    <property type="match status" value="2"/>
</dbReference>
<evidence type="ECO:0000256" key="6">
    <source>
        <dbReference type="ARBA" id="ARBA00022527"/>
    </source>
</evidence>
<dbReference type="PANTHER" id="PTHR45631">
    <property type="entry name" value="OS07G0107800 PROTEIN-RELATED"/>
    <property type="match status" value="1"/>
</dbReference>
<comment type="catalytic activity">
    <reaction evidence="20">
        <text>L-threonyl-[protein] + ATP = O-phospho-L-threonyl-[protein] + ADP + H(+)</text>
        <dbReference type="Rhea" id="RHEA:46608"/>
        <dbReference type="Rhea" id="RHEA-COMP:11060"/>
        <dbReference type="Rhea" id="RHEA-COMP:11605"/>
        <dbReference type="ChEBI" id="CHEBI:15378"/>
        <dbReference type="ChEBI" id="CHEBI:30013"/>
        <dbReference type="ChEBI" id="CHEBI:30616"/>
        <dbReference type="ChEBI" id="CHEBI:61977"/>
        <dbReference type="ChEBI" id="CHEBI:456216"/>
        <dbReference type="EC" id="2.7.11.1"/>
    </reaction>
</comment>
<evidence type="ECO:0000256" key="12">
    <source>
        <dbReference type="ARBA" id="ARBA00022737"/>
    </source>
</evidence>